<keyword evidence="4" id="KW-0804">Transcription</keyword>
<dbReference type="PANTHER" id="PTHR30419:SF2">
    <property type="entry name" value="LYSR FAMILY TRANSCRIPTIONAL REGULATOR"/>
    <property type="match status" value="1"/>
</dbReference>
<dbReference type="InterPro" id="IPR036390">
    <property type="entry name" value="WH_DNA-bd_sf"/>
</dbReference>
<gene>
    <name evidence="6" type="ORF">L490_0783</name>
</gene>
<dbReference type="InterPro" id="IPR005119">
    <property type="entry name" value="LysR_subst-bd"/>
</dbReference>
<dbReference type="InterPro" id="IPR000847">
    <property type="entry name" value="LysR_HTH_N"/>
</dbReference>
<comment type="similarity">
    <text evidence="1">Belongs to the LysR transcriptional regulatory family.</text>
</comment>
<dbReference type="Gene3D" id="1.10.10.10">
    <property type="entry name" value="Winged helix-like DNA-binding domain superfamily/Winged helix DNA-binding domain"/>
    <property type="match status" value="1"/>
</dbReference>
<evidence type="ECO:0000313" key="6">
    <source>
        <dbReference type="EMBL" id="KCV35544.1"/>
    </source>
</evidence>
<proteinExistence type="inferred from homology"/>
<dbReference type="Pfam" id="PF00126">
    <property type="entry name" value="HTH_1"/>
    <property type="match status" value="1"/>
</dbReference>
<evidence type="ECO:0000259" key="5">
    <source>
        <dbReference type="PROSITE" id="PS50931"/>
    </source>
</evidence>
<evidence type="ECO:0000256" key="3">
    <source>
        <dbReference type="ARBA" id="ARBA00023125"/>
    </source>
</evidence>
<dbReference type="InterPro" id="IPR050950">
    <property type="entry name" value="HTH-type_LysR_regulators"/>
</dbReference>
<dbReference type="Pfam" id="PF03466">
    <property type="entry name" value="LysR_substrate"/>
    <property type="match status" value="1"/>
</dbReference>
<dbReference type="PANTHER" id="PTHR30419">
    <property type="entry name" value="HTH-TYPE TRANSCRIPTIONAL REGULATOR YBHD"/>
    <property type="match status" value="1"/>
</dbReference>
<evidence type="ECO:0000313" key="7">
    <source>
        <dbReference type="Proteomes" id="UP000025756"/>
    </source>
</evidence>
<dbReference type="PROSITE" id="PS50931">
    <property type="entry name" value="HTH_LYSR"/>
    <property type="match status" value="1"/>
</dbReference>
<keyword evidence="3" id="KW-0238">DNA-binding</keyword>
<dbReference type="Gene3D" id="3.40.190.290">
    <property type="match status" value="1"/>
</dbReference>
<feature type="domain" description="HTH lysR-type" evidence="5">
    <location>
        <begin position="55"/>
        <end position="107"/>
    </location>
</feature>
<dbReference type="CDD" id="cd08421">
    <property type="entry name" value="PBP2_LTTR_like_1"/>
    <property type="match status" value="1"/>
</dbReference>
<evidence type="ECO:0000256" key="1">
    <source>
        <dbReference type="ARBA" id="ARBA00009437"/>
    </source>
</evidence>
<dbReference type="EMBL" id="JGWH01000086">
    <property type="protein sequence ID" value="KCV35544.1"/>
    <property type="molecule type" value="Genomic_DNA"/>
</dbReference>
<keyword evidence="2" id="KW-0805">Transcription regulation</keyword>
<accession>A0ABR4RH65</accession>
<name>A0ABR4RH65_BORBO</name>
<dbReference type="Proteomes" id="UP000025756">
    <property type="component" value="Unassembled WGS sequence"/>
</dbReference>
<sequence>MGWGPDIVSARAAAPREAADILSNHAGPRRPPPRARFMAYGNEEMQRLRFDLVTLRLFVAVYEERSLSKAAEREFIAPSALSKRITDMEQMLNRELFIRNHRGIEPTPLAEQMMPYVRNVMRDLAQMSEMAHGDEHGISGYVRIITTMAATCQYLPRELALFLQRYPGIRVDLQEDVSQIVADAVHEGTADLGIMFAGANTAGLQMFPYHMDVLTALVPNDHPLASCAALKLGQLLDYEIVGPRKGSTLESLILQAARELGRDIKPRMRISAFDTLCQMVHEDLGVAVVPRHYLNQINRAIAVTPVPLDETWAARQLYVCVKDLERLPVAARMLLTFLQEQRFAGVE</sequence>
<comment type="caution">
    <text evidence="6">The sequence shown here is derived from an EMBL/GenBank/DDBJ whole genome shotgun (WGS) entry which is preliminary data.</text>
</comment>
<protein>
    <submittedName>
        <fullName evidence="6">LysR substrate-binding domain protein</fullName>
    </submittedName>
</protein>
<dbReference type="InterPro" id="IPR036388">
    <property type="entry name" value="WH-like_DNA-bd_sf"/>
</dbReference>
<dbReference type="SUPFAM" id="SSF46785">
    <property type="entry name" value="Winged helix' DNA-binding domain"/>
    <property type="match status" value="1"/>
</dbReference>
<keyword evidence="7" id="KW-1185">Reference proteome</keyword>
<evidence type="ECO:0000256" key="2">
    <source>
        <dbReference type="ARBA" id="ARBA00023015"/>
    </source>
</evidence>
<organism evidence="6 7">
    <name type="scientific">Bordetella bronchiseptica 00-P-2796</name>
    <dbReference type="NCBI Taxonomy" id="1331199"/>
    <lineage>
        <taxon>Bacteria</taxon>
        <taxon>Pseudomonadati</taxon>
        <taxon>Pseudomonadota</taxon>
        <taxon>Betaproteobacteria</taxon>
        <taxon>Burkholderiales</taxon>
        <taxon>Alcaligenaceae</taxon>
        <taxon>Bordetella</taxon>
    </lineage>
</organism>
<dbReference type="SUPFAM" id="SSF53850">
    <property type="entry name" value="Periplasmic binding protein-like II"/>
    <property type="match status" value="1"/>
</dbReference>
<reference evidence="6 7" key="1">
    <citation type="submission" date="2014-03" db="EMBL/GenBank/DDBJ databases">
        <title>Genome sequence of Bordetella bronchiseptica.</title>
        <authorList>
            <person name="Harvill E."/>
            <person name="Goodfield L.L."/>
            <person name="Ivanov Y.V."/>
            <person name="Meyer J.A."/>
            <person name="Muse S.J."/>
            <person name="Jacobs N."/>
            <person name="Bendor L."/>
            <person name="Smallridge W.E."/>
            <person name="Brinkac L.M."/>
            <person name="Sanka R."/>
            <person name="Kim M."/>
            <person name="Losada L."/>
        </authorList>
    </citation>
    <scope>NUCLEOTIDE SEQUENCE [LARGE SCALE GENOMIC DNA]</scope>
    <source>
        <strain evidence="6 7">00-P-2796</strain>
    </source>
</reference>
<evidence type="ECO:0000256" key="4">
    <source>
        <dbReference type="ARBA" id="ARBA00023163"/>
    </source>
</evidence>